<keyword evidence="2" id="KW-1185">Reference proteome</keyword>
<evidence type="ECO:0000313" key="2">
    <source>
        <dbReference type="Proteomes" id="UP001500403"/>
    </source>
</evidence>
<dbReference type="EMBL" id="BAAAUD010000021">
    <property type="protein sequence ID" value="GAA2937884.1"/>
    <property type="molecule type" value="Genomic_DNA"/>
</dbReference>
<proteinExistence type="predicted"/>
<organism evidence="1 2">
    <name type="scientific">Streptomyces enissocaesilis</name>
    <dbReference type="NCBI Taxonomy" id="332589"/>
    <lineage>
        <taxon>Bacteria</taxon>
        <taxon>Bacillati</taxon>
        <taxon>Actinomycetota</taxon>
        <taxon>Actinomycetes</taxon>
        <taxon>Kitasatosporales</taxon>
        <taxon>Streptomycetaceae</taxon>
        <taxon>Streptomyces</taxon>
        <taxon>Streptomyces rochei group</taxon>
    </lineage>
</organism>
<comment type="caution">
    <text evidence="1">The sequence shown here is derived from an EMBL/GenBank/DDBJ whole genome shotgun (WGS) entry which is preliminary data.</text>
</comment>
<protein>
    <submittedName>
        <fullName evidence="1">Uncharacterized protein</fullName>
    </submittedName>
</protein>
<dbReference type="Proteomes" id="UP001500403">
    <property type="component" value="Unassembled WGS sequence"/>
</dbReference>
<gene>
    <name evidence="1" type="ORF">GCM10010446_24040</name>
</gene>
<reference evidence="1 2" key="1">
    <citation type="journal article" date="2019" name="Int. J. Syst. Evol. Microbiol.">
        <title>The Global Catalogue of Microorganisms (GCM) 10K type strain sequencing project: providing services to taxonomists for standard genome sequencing and annotation.</title>
        <authorList>
            <consortium name="The Broad Institute Genomics Platform"/>
            <consortium name="The Broad Institute Genome Sequencing Center for Infectious Disease"/>
            <person name="Wu L."/>
            <person name="Ma J."/>
        </authorList>
    </citation>
    <scope>NUCLEOTIDE SEQUENCE [LARGE SCALE GENOMIC DNA]</scope>
    <source>
        <strain evidence="1 2">JCM 9088</strain>
    </source>
</reference>
<accession>A0ABN3X746</accession>
<sequence length="89" mass="9980">MMEVSHGADAVIARGRGGKIVSGRRSEQGVACLFELLVCESLRERRLCRRRQRRAGGEAGRVRFRGARAQRRRVVSRCMCDSFSGLRTA</sequence>
<name>A0ABN3X746_9ACTN</name>
<evidence type="ECO:0000313" key="1">
    <source>
        <dbReference type="EMBL" id="GAA2937884.1"/>
    </source>
</evidence>